<sequence>MANRTAGRSSRTTPSRSAGRAKTASRVPCSTPGRDPMRSHHPRSEGSEDRAISPVVGTVLLVGITVVLVGVVAVTVLGFGDGLDRSTAQVSFEYEYDDGADTLTITHRGGETLPADEVSLKWGGKTVVWGDVTGASDLSSGSSIVLGQDGLDADGNGVAPPADTDDLVGSEEKVFVVHQPQPEEAMILGRWQLVDD</sequence>
<dbReference type="InterPro" id="IPR013373">
    <property type="entry name" value="Flagellin/pilin_N_arc"/>
</dbReference>
<evidence type="ECO:0000313" key="5">
    <source>
        <dbReference type="Proteomes" id="UP000296706"/>
    </source>
</evidence>
<keyword evidence="2" id="KW-0472">Membrane</keyword>
<dbReference type="AlphaFoldDB" id="A0A4D6HC71"/>
<feature type="compositionally biased region" description="Basic and acidic residues" evidence="1">
    <location>
        <begin position="35"/>
        <end position="50"/>
    </location>
</feature>
<feature type="transmembrane region" description="Helical" evidence="2">
    <location>
        <begin position="51"/>
        <end position="79"/>
    </location>
</feature>
<dbReference type="KEGG" id="hsn:DV733_10145"/>
<evidence type="ECO:0000259" key="3">
    <source>
        <dbReference type="Pfam" id="PF07790"/>
    </source>
</evidence>
<reference evidence="4 5" key="1">
    <citation type="journal article" date="2019" name="Nat. Commun.">
        <title>A new type of DNA phosphorothioation-based antiviral system in archaea.</title>
        <authorList>
            <person name="Xiong L."/>
            <person name="Liu S."/>
            <person name="Chen S."/>
            <person name="Xiao Y."/>
            <person name="Zhu B."/>
            <person name="Gao Y."/>
            <person name="Zhang Y."/>
            <person name="Chen B."/>
            <person name="Luo J."/>
            <person name="Deng Z."/>
            <person name="Chen X."/>
            <person name="Wang L."/>
            <person name="Chen S."/>
        </authorList>
    </citation>
    <scope>NUCLEOTIDE SEQUENCE [LARGE SCALE GENOMIC DNA]</scope>
    <source>
        <strain evidence="4 5">CBA1105</strain>
    </source>
</reference>
<evidence type="ECO:0000256" key="2">
    <source>
        <dbReference type="SAM" id="Phobius"/>
    </source>
</evidence>
<organism evidence="4 5">
    <name type="scientific">Halapricum salinum</name>
    <dbReference type="NCBI Taxonomy" id="1457250"/>
    <lineage>
        <taxon>Archaea</taxon>
        <taxon>Methanobacteriati</taxon>
        <taxon>Methanobacteriota</taxon>
        <taxon>Stenosarchaea group</taxon>
        <taxon>Halobacteria</taxon>
        <taxon>Halobacteriales</taxon>
        <taxon>Haloarculaceae</taxon>
        <taxon>Halapricum</taxon>
    </lineage>
</organism>
<accession>A0A4D6HC71</accession>
<keyword evidence="2" id="KW-0812">Transmembrane</keyword>
<dbReference type="Proteomes" id="UP000296706">
    <property type="component" value="Chromosome"/>
</dbReference>
<evidence type="ECO:0000313" key="4">
    <source>
        <dbReference type="EMBL" id="QCC51579.1"/>
    </source>
</evidence>
<dbReference type="EMBL" id="CP031310">
    <property type="protein sequence ID" value="QCC51579.1"/>
    <property type="molecule type" value="Genomic_DNA"/>
</dbReference>
<dbReference type="NCBIfam" id="TIGR02537">
    <property type="entry name" value="arch_flag_Nterm"/>
    <property type="match status" value="1"/>
</dbReference>
<keyword evidence="5" id="KW-1185">Reference proteome</keyword>
<dbReference type="PANTHER" id="PTHR38138">
    <property type="entry name" value="VNG6441H"/>
    <property type="match status" value="1"/>
</dbReference>
<dbReference type="Pfam" id="PF07790">
    <property type="entry name" value="Pilin_N"/>
    <property type="match status" value="1"/>
</dbReference>
<name>A0A4D6HC71_9EURY</name>
<feature type="compositionally biased region" description="Polar residues" evidence="1">
    <location>
        <begin position="1"/>
        <end position="16"/>
    </location>
</feature>
<feature type="region of interest" description="Disordered" evidence="1">
    <location>
        <begin position="1"/>
        <end position="50"/>
    </location>
</feature>
<keyword evidence="2" id="KW-1133">Transmembrane helix</keyword>
<dbReference type="STRING" id="1457250.GCA_000755225_00869"/>
<protein>
    <submittedName>
        <fullName evidence="4">Type IV pilin</fullName>
    </submittedName>
</protein>
<proteinExistence type="predicted"/>
<dbReference type="InterPro" id="IPR012859">
    <property type="entry name" value="Pilin_N_archaeal"/>
</dbReference>
<feature type="domain" description="Archaeal Type IV pilin N-terminal" evidence="3">
    <location>
        <begin position="50"/>
        <end position="120"/>
    </location>
</feature>
<gene>
    <name evidence="4" type="ORF">DV733_10145</name>
</gene>
<dbReference type="PANTHER" id="PTHR38138:SF1">
    <property type="entry name" value="ARCHAEAL TYPE IV PILIN N-TERMINAL DOMAIN-CONTAINING PROTEIN"/>
    <property type="match status" value="1"/>
</dbReference>
<evidence type="ECO:0000256" key="1">
    <source>
        <dbReference type="SAM" id="MobiDB-lite"/>
    </source>
</evidence>